<dbReference type="CDD" id="cd12148">
    <property type="entry name" value="fungal_TF_MHR"/>
    <property type="match status" value="1"/>
</dbReference>
<dbReference type="PROSITE" id="PS50048">
    <property type="entry name" value="ZN2_CY6_FUNGAL_2"/>
    <property type="match status" value="1"/>
</dbReference>
<proteinExistence type="predicted"/>
<reference evidence="6" key="1">
    <citation type="journal article" date="2023" name="bioRxiv">
        <title>Complete genome of the Medicago anthracnose fungus, Colletotrichum destructivum, reveals a mini-chromosome-like region within a core chromosome.</title>
        <authorList>
            <person name="Lapalu N."/>
            <person name="Simon A."/>
            <person name="Lu A."/>
            <person name="Plaumann P.-L."/>
            <person name="Amselem J."/>
            <person name="Pigne S."/>
            <person name="Auger A."/>
            <person name="Koch C."/>
            <person name="Dallery J.-F."/>
            <person name="O'Connell R.J."/>
        </authorList>
    </citation>
    <scope>NUCLEOTIDE SEQUENCE [LARGE SCALE GENOMIC DNA]</scope>
    <source>
        <strain evidence="6">CBS 520.97</strain>
    </source>
</reference>
<gene>
    <name evidence="5" type="ORF">CDEST_05936</name>
</gene>
<accession>A0AAX4IBZ6</accession>
<dbReference type="PANTHER" id="PTHR46910:SF1">
    <property type="entry name" value="MISCELLANEOUS ZN(II)2CYS6 TRANSCRIPTION FACTOR (EUROFUNG)-RELATED"/>
    <property type="match status" value="1"/>
</dbReference>
<protein>
    <recommendedName>
        <fullName evidence="4">Zn(2)-C6 fungal-type domain-containing protein</fullName>
    </recommendedName>
</protein>
<organism evidence="5 6">
    <name type="scientific">Colletotrichum destructivum</name>
    <dbReference type="NCBI Taxonomy" id="34406"/>
    <lineage>
        <taxon>Eukaryota</taxon>
        <taxon>Fungi</taxon>
        <taxon>Dikarya</taxon>
        <taxon>Ascomycota</taxon>
        <taxon>Pezizomycotina</taxon>
        <taxon>Sordariomycetes</taxon>
        <taxon>Hypocreomycetidae</taxon>
        <taxon>Glomerellales</taxon>
        <taxon>Glomerellaceae</taxon>
        <taxon>Colletotrichum</taxon>
        <taxon>Colletotrichum destructivum species complex</taxon>
    </lineage>
</organism>
<dbReference type="InterPro" id="IPR007219">
    <property type="entry name" value="XnlR_reg_dom"/>
</dbReference>
<feature type="compositionally biased region" description="Polar residues" evidence="3">
    <location>
        <begin position="674"/>
        <end position="685"/>
    </location>
</feature>
<evidence type="ECO:0000313" key="5">
    <source>
        <dbReference type="EMBL" id="WQF80922.1"/>
    </source>
</evidence>
<feature type="region of interest" description="Disordered" evidence="3">
    <location>
        <begin position="650"/>
        <end position="685"/>
    </location>
</feature>
<dbReference type="RefSeq" id="XP_062778146.1">
    <property type="nucleotide sequence ID" value="XM_062922095.1"/>
</dbReference>
<dbReference type="GO" id="GO:0008270">
    <property type="term" value="F:zinc ion binding"/>
    <property type="evidence" value="ECO:0007669"/>
    <property type="project" value="InterPro"/>
</dbReference>
<dbReference type="Proteomes" id="UP001322277">
    <property type="component" value="Chromosome 4"/>
</dbReference>
<keyword evidence="6" id="KW-1185">Reference proteome</keyword>
<dbReference type="PANTHER" id="PTHR46910">
    <property type="entry name" value="TRANSCRIPTION FACTOR PDR1"/>
    <property type="match status" value="1"/>
</dbReference>
<dbReference type="Gene3D" id="4.10.240.10">
    <property type="entry name" value="Zn(2)-C6 fungal-type DNA-binding domain"/>
    <property type="match status" value="1"/>
</dbReference>
<dbReference type="AlphaFoldDB" id="A0AAX4IBZ6"/>
<feature type="domain" description="Zn(2)-C6 fungal-type" evidence="4">
    <location>
        <begin position="4"/>
        <end position="34"/>
    </location>
</feature>
<dbReference type="EMBL" id="CP137308">
    <property type="protein sequence ID" value="WQF80922.1"/>
    <property type="molecule type" value="Genomic_DNA"/>
</dbReference>
<sequence>MFTACDQCRIKKIRCDKERPRCSNCNRLGIYCNWSGHGKKPNQTVLLNQSIAAIEGRLERIEGRLSFISQTQQHLAPHYAAKPPGSMPDTDSAYVPGISPPESPGSLLAGKPPPPAVHHIEHGAYGYERYFGPTSLISLLHHFDDLPMLQCKDSNNKSNSCQANMPGTATPNPVTGTTSTSSPLADAAGSVRRLVSLHRAQQDARDVKQDGRAVVKEPSMLMLVALVDPYFQLCNPHLPIWTRAGFRKQLNADQENANAARPTSFAVCANNLVLLTLIAMALHGQAKSSMSSNSTIDREVIQSYIENASRAISRVGQLLEPRLINVQALVSLVCLTEEASSLTLDLAHQVAKSMGLYQSQEGRSKLSPEEFEERQNILYCLYCLDKTVCWSHGCSSSNGSAFGFLGGVTGTQPPADQSGDTGVTHYMSARFALAQIDDVLYASLYGPDVTATQCFEGQSKDLNFHGFEAQLRHWADVHGLGSDAGAGAGGGESAADDENDRFSLTSRLDLEISYKLTHMQLLLRFLDDPEVSVSLLEDARSCLVSLQRLWAATSDPGHCSSFARLASSFPPTVVCRLACEAAKSEGPGGRDLELLGFLGQSLRTIASLFATGTSYMAKLSAFVDIMLQFVQDSHQDRTQGQQLVFSQQQLKECQGDQPSPKGGIPRDQTLGLKNGSSATPMSSAPTVLDTTGIDIVANKEAGTELGILMSCGSDEAHESDLGGGYLASSMELWSHESNPSPMAFGGLDGWVIDTERMWWNDNVE</sequence>
<dbReference type="PROSITE" id="PS00463">
    <property type="entry name" value="ZN2_CY6_FUNGAL_1"/>
    <property type="match status" value="1"/>
</dbReference>
<keyword evidence="2" id="KW-0539">Nucleus</keyword>
<evidence type="ECO:0000256" key="1">
    <source>
        <dbReference type="ARBA" id="ARBA00022723"/>
    </source>
</evidence>
<dbReference type="InterPro" id="IPR050987">
    <property type="entry name" value="AtrR-like"/>
</dbReference>
<evidence type="ECO:0000259" key="4">
    <source>
        <dbReference type="PROSITE" id="PS50048"/>
    </source>
</evidence>
<dbReference type="Pfam" id="PF00172">
    <property type="entry name" value="Zn_clus"/>
    <property type="match status" value="1"/>
</dbReference>
<evidence type="ECO:0000256" key="3">
    <source>
        <dbReference type="SAM" id="MobiDB-lite"/>
    </source>
</evidence>
<evidence type="ECO:0000313" key="6">
    <source>
        <dbReference type="Proteomes" id="UP001322277"/>
    </source>
</evidence>
<keyword evidence="1" id="KW-0479">Metal-binding</keyword>
<evidence type="ECO:0000256" key="2">
    <source>
        <dbReference type="ARBA" id="ARBA00023242"/>
    </source>
</evidence>
<dbReference type="SMART" id="SM00066">
    <property type="entry name" value="GAL4"/>
    <property type="match status" value="1"/>
</dbReference>
<dbReference type="SUPFAM" id="SSF57701">
    <property type="entry name" value="Zn2/Cys6 DNA-binding domain"/>
    <property type="match status" value="1"/>
</dbReference>
<feature type="region of interest" description="Disordered" evidence="3">
    <location>
        <begin position="156"/>
        <end position="184"/>
    </location>
</feature>
<dbReference type="CDD" id="cd00067">
    <property type="entry name" value="GAL4"/>
    <property type="match status" value="1"/>
</dbReference>
<feature type="compositionally biased region" description="Polar residues" evidence="3">
    <location>
        <begin position="156"/>
        <end position="183"/>
    </location>
</feature>
<dbReference type="KEGG" id="cdet:87942439"/>
<dbReference type="InterPro" id="IPR036864">
    <property type="entry name" value="Zn2-C6_fun-type_DNA-bd_sf"/>
</dbReference>
<dbReference type="GO" id="GO:0006351">
    <property type="term" value="P:DNA-templated transcription"/>
    <property type="evidence" value="ECO:0007669"/>
    <property type="project" value="InterPro"/>
</dbReference>
<dbReference type="InterPro" id="IPR001138">
    <property type="entry name" value="Zn2Cys6_DnaBD"/>
</dbReference>
<dbReference type="GO" id="GO:0000981">
    <property type="term" value="F:DNA-binding transcription factor activity, RNA polymerase II-specific"/>
    <property type="evidence" value="ECO:0007669"/>
    <property type="project" value="InterPro"/>
</dbReference>
<name>A0AAX4IBZ6_9PEZI</name>
<dbReference type="GO" id="GO:0003677">
    <property type="term" value="F:DNA binding"/>
    <property type="evidence" value="ECO:0007669"/>
    <property type="project" value="InterPro"/>
</dbReference>
<dbReference type="Pfam" id="PF04082">
    <property type="entry name" value="Fungal_trans"/>
    <property type="match status" value="1"/>
</dbReference>
<dbReference type="GeneID" id="87942439"/>